<dbReference type="Pfam" id="PF07690">
    <property type="entry name" value="MFS_1"/>
    <property type="match status" value="1"/>
</dbReference>
<dbReference type="GO" id="GO:0022857">
    <property type="term" value="F:transmembrane transporter activity"/>
    <property type="evidence" value="ECO:0007669"/>
    <property type="project" value="InterPro"/>
</dbReference>
<feature type="transmembrane region" description="Helical" evidence="4">
    <location>
        <begin position="360"/>
        <end position="381"/>
    </location>
</feature>
<evidence type="ECO:0000256" key="4">
    <source>
        <dbReference type="SAM" id="Phobius"/>
    </source>
</evidence>
<keyword evidence="6" id="KW-1185">Reference proteome</keyword>
<sequence>MLSRPAVAAIGLTQMVNWGLSYYALGVFGPAIGADLGLSPELTYGGFSLALVVMGLSSGWLGRQLDRHGGRAVMSAGSLLLALGCFALSQARGVPLYLTGWLVLGVGMRMCLYEAAFAALVQVGGAAARPALSQITLLGGLASTVFWPLGHLLQETIGWRNGMMVYAGIALTMIPLYRLLAAPGRSAEGMEKHSTGTRIVPGQRVAALLFAALVAATAFLSSGLSAHLIGILSGRGLSPELAVSLAALPGIAQSTARLAEIVFGRWLDPRRLALLASGILTLGMLAGFGIAGAGLAALVFVLAYGAGNGLLTITRGSLPLVLFPVDDYAMIAGRLIGPSFYGAAAAPVVFAALIDGFGPQAATGLSVLLALTAVGCAWGLYRLRNTGM</sequence>
<dbReference type="EMBL" id="WWEN01000003">
    <property type="protein sequence ID" value="MYM55441.1"/>
    <property type="molecule type" value="Genomic_DNA"/>
</dbReference>
<proteinExistence type="predicted"/>
<dbReference type="Gene3D" id="1.20.1250.20">
    <property type="entry name" value="MFS general substrate transporter like domains"/>
    <property type="match status" value="1"/>
</dbReference>
<comment type="caution">
    <text evidence="5">The sequence shown here is derived from an EMBL/GenBank/DDBJ whole genome shotgun (WGS) entry which is preliminary data.</text>
</comment>
<dbReference type="InterPro" id="IPR050327">
    <property type="entry name" value="Proton-linked_MCT"/>
</dbReference>
<feature type="transmembrane region" description="Helical" evidence="4">
    <location>
        <begin position="165"/>
        <end position="184"/>
    </location>
</feature>
<feature type="transmembrane region" description="Helical" evidence="4">
    <location>
        <begin position="97"/>
        <end position="123"/>
    </location>
</feature>
<keyword evidence="3 4" id="KW-0472">Membrane</keyword>
<dbReference type="Proteomes" id="UP000479043">
    <property type="component" value="Unassembled WGS sequence"/>
</dbReference>
<dbReference type="InterPro" id="IPR011701">
    <property type="entry name" value="MFS"/>
</dbReference>
<keyword evidence="1 4" id="KW-0812">Transmembrane</keyword>
<gene>
    <name evidence="5" type="ORF">GR167_08995</name>
</gene>
<feature type="transmembrane region" description="Helical" evidence="4">
    <location>
        <begin position="205"/>
        <end position="229"/>
    </location>
</feature>
<feature type="transmembrane region" description="Helical" evidence="4">
    <location>
        <begin position="73"/>
        <end position="91"/>
    </location>
</feature>
<name>A0A6L8LH92_9RHOB</name>
<dbReference type="SUPFAM" id="SSF103473">
    <property type="entry name" value="MFS general substrate transporter"/>
    <property type="match status" value="1"/>
</dbReference>
<dbReference type="PANTHER" id="PTHR11360:SF290">
    <property type="entry name" value="MONOCARBOXYLATE MFS PERMEASE"/>
    <property type="match status" value="1"/>
</dbReference>
<organism evidence="5 6">
    <name type="scientific">Thalassovita mangrovi</name>
    <dbReference type="NCBI Taxonomy" id="2692236"/>
    <lineage>
        <taxon>Bacteria</taxon>
        <taxon>Pseudomonadati</taxon>
        <taxon>Pseudomonadota</taxon>
        <taxon>Alphaproteobacteria</taxon>
        <taxon>Rhodobacterales</taxon>
        <taxon>Roseobacteraceae</taxon>
        <taxon>Thalassovita</taxon>
    </lineage>
</organism>
<feature type="transmembrane region" description="Helical" evidence="4">
    <location>
        <begin position="335"/>
        <end position="354"/>
    </location>
</feature>
<evidence type="ECO:0000313" key="5">
    <source>
        <dbReference type="EMBL" id="MYM55441.1"/>
    </source>
</evidence>
<accession>A0A6L8LH92</accession>
<evidence type="ECO:0000256" key="1">
    <source>
        <dbReference type="ARBA" id="ARBA00022692"/>
    </source>
</evidence>
<feature type="transmembrane region" description="Helical" evidence="4">
    <location>
        <begin position="42"/>
        <end position="61"/>
    </location>
</feature>
<dbReference type="InterPro" id="IPR036259">
    <property type="entry name" value="MFS_trans_sf"/>
</dbReference>
<evidence type="ECO:0000256" key="2">
    <source>
        <dbReference type="ARBA" id="ARBA00022989"/>
    </source>
</evidence>
<feature type="transmembrane region" description="Helical" evidence="4">
    <location>
        <begin position="135"/>
        <end position="153"/>
    </location>
</feature>
<dbReference type="RefSeq" id="WP_160973134.1">
    <property type="nucleotide sequence ID" value="NZ_WWEN01000003.1"/>
</dbReference>
<keyword evidence="2 4" id="KW-1133">Transmembrane helix</keyword>
<dbReference type="PANTHER" id="PTHR11360">
    <property type="entry name" value="MONOCARBOXYLATE TRANSPORTER"/>
    <property type="match status" value="1"/>
</dbReference>
<reference evidence="5 6" key="1">
    <citation type="submission" date="2020-01" db="EMBL/GenBank/DDBJ databases">
        <authorList>
            <person name="Chen S."/>
        </authorList>
    </citation>
    <scope>NUCLEOTIDE SEQUENCE [LARGE SCALE GENOMIC DNA]</scope>
    <source>
        <strain evidence="5 6">GS-10</strain>
    </source>
</reference>
<protein>
    <submittedName>
        <fullName evidence="5">MFS transporter</fullName>
    </submittedName>
</protein>
<dbReference type="AlphaFoldDB" id="A0A6L8LH92"/>
<evidence type="ECO:0000313" key="6">
    <source>
        <dbReference type="Proteomes" id="UP000479043"/>
    </source>
</evidence>
<evidence type="ECO:0000256" key="3">
    <source>
        <dbReference type="ARBA" id="ARBA00023136"/>
    </source>
</evidence>